<accession>A0A9P7EBB0</accession>
<sequence length="250" mass="27992">MGPLIVSDKHFASAYLYLTEQYIHGPTCTGLCGTGIFQPWLYVLIKGKVTAVCDGNACSAEAKQSAWKICQSNKNIIKNAPVNFSKDMDGWMDYGRGPGVGMWDMQVHLCGCNNCTLAHDSPYRGAGLYSGKGIGSVYILYGGDKGRSAILVVRVEGKQVRDKSNYQTIDKGYATWQVKQIQKEENKPEKVIGNHPRIEVPLEHKKHSEESVELSFFFSAPQQRVVVPLLQRTRPKVQFKMQFQTGLYQH</sequence>
<evidence type="ECO:0000313" key="2">
    <source>
        <dbReference type="Proteomes" id="UP000807769"/>
    </source>
</evidence>
<comment type="caution">
    <text evidence="1">The sequence shown here is derived from an EMBL/GenBank/DDBJ whole genome shotgun (WGS) entry which is preliminary data.</text>
</comment>
<protein>
    <submittedName>
        <fullName evidence="1">Uncharacterized protein</fullName>
    </submittedName>
</protein>
<dbReference type="RefSeq" id="XP_041193171.1">
    <property type="nucleotide sequence ID" value="XM_041341598.1"/>
</dbReference>
<proteinExistence type="predicted"/>
<organism evidence="1 2">
    <name type="scientific">Suillus subaureus</name>
    <dbReference type="NCBI Taxonomy" id="48587"/>
    <lineage>
        <taxon>Eukaryota</taxon>
        <taxon>Fungi</taxon>
        <taxon>Dikarya</taxon>
        <taxon>Basidiomycota</taxon>
        <taxon>Agaricomycotina</taxon>
        <taxon>Agaricomycetes</taxon>
        <taxon>Agaricomycetidae</taxon>
        <taxon>Boletales</taxon>
        <taxon>Suillineae</taxon>
        <taxon>Suillaceae</taxon>
        <taxon>Suillus</taxon>
    </lineage>
</organism>
<gene>
    <name evidence="1" type="ORF">BJ212DRAFT_1503632</name>
</gene>
<keyword evidence="2" id="KW-1185">Reference proteome</keyword>
<dbReference type="AlphaFoldDB" id="A0A9P7EBB0"/>
<reference evidence="1" key="1">
    <citation type="journal article" date="2020" name="New Phytol.">
        <title>Comparative genomics reveals dynamic genome evolution in host specialist ectomycorrhizal fungi.</title>
        <authorList>
            <person name="Lofgren L.A."/>
            <person name="Nguyen N.H."/>
            <person name="Vilgalys R."/>
            <person name="Ruytinx J."/>
            <person name="Liao H.L."/>
            <person name="Branco S."/>
            <person name="Kuo A."/>
            <person name="LaButti K."/>
            <person name="Lipzen A."/>
            <person name="Andreopoulos W."/>
            <person name="Pangilinan J."/>
            <person name="Riley R."/>
            <person name="Hundley H."/>
            <person name="Na H."/>
            <person name="Barry K."/>
            <person name="Grigoriev I.V."/>
            <person name="Stajich J.E."/>
            <person name="Kennedy P.G."/>
        </authorList>
    </citation>
    <scope>NUCLEOTIDE SEQUENCE</scope>
    <source>
        <strain evidence="1">MN1</strain>
    </source>
</reference>
<dbReference type="GeneID" id="64635614"/>
<dbReference type="EMBL" id="JABBWG010000016">
    <property type="protein sequence ID" value="KAG1816498.1"/>
    <property type="molecule type" value="Genomic_DNA"/>
</dbReference>
<evidence type="ECO:0000313" key="1">
    <source>
        <dbReference type="EMBL" id="KAG1816498.1"/>
    </source>
</evidence>
<dbReference type="Proteomes" id="UP000807769">
    <property type="component" value="Unassembled WGS sequence"/>
</dbReference>
<name>A0A9P7EBB0_9AGAM</name>